<evidence type="ECO:0000259" key="3">
    <source>
        <dbReference type="PROSITE" id="PS51500"/>
    </source>
</evidence>
<feature type="domain" description="Sin" evidence="3">
    <location>
        <begin position="65"/>
        <end position="103"/>
    </location>
</feature>
<dbReference type="GO" id="GO:0046983">
    <property type="term" value="F:protein dimerization activity"/>
    <property type="evidence" value="ECO:0007669"/>
    <property type="project" value="InterPro"/>
</dbReference>
<dbReference type="CDD" id="cd00093">
    <property type="entry name" value="HTH_XRE"/>
    <property type="match status" value="1"/>
</dbReference>
<dbReference type="InterPro" id="IPR050807">
    <property type="entry name" value="TransReg_Diox_bact_type"/>
</dbReference>
<dbReference type="Pfam" id="PF01381">
    <property type="entry name" value="HTH_3"/>
    <property type="match status" value="1"/>
</dbReference>
<name>A0A1S2M8T5_9BACI</name>
<dbReference type="RefSeq" id="WP_071316746.1">
    <property type="nucleotide sequence ID" value="NZ_CP063356.2"/>
</dbReference>
<dbReference type="Proteomes" id="UP000180175">
    <property type="component" value="Chromosome"/>
</dbReference>
<feature type="domain" description="HTH cro/C1-type" evidence="2">
    <location>
        <begin position="6"/>
        <end position="61"/>
    </location>
</feature>
<dbReference type="KEGG" id="aia:AWH56_006165"/>
<dbReference type="PANTHER" id="PTHR46797:SF13">
    <property type="entry name" value="HTH-TYPE TRANSCRIPTIONAL REGULATOR SINR"/>
    <property type="match status" value="1"/>
</dbReference>
<proteinExistence type="predicted"/>
<dbReference type="InterPro" id="IPR010981">
    <property type="entry name" value="SinR/SinI_dimer_dom"/>
</dbReference>
<dbReference type="GO" id="GO:0003700">
    <property type="term" value="F:DNA-binding transcription factor activity"/>
    <property type="evidence" value="ECO:0007669"/>
    <property type="project" value="TreeGrafter"/>
</dbReference>
<dbReference type="SUPFAM" id="SSF47406">
    <property type="entry name" value="SinR repressor dimerisation domain-like"/>
    <property type="match status" value="1"/>
</dbReference>
<dbReference type="InterPro" id="IPR001387">
    <property type="entry name" value="Cro/C1-type_HTH"/>
</dbReference>
<dbReference type="Gene3D" id="1.10.260.40">
    <property type="entry name" value="lambda repressor-like DNA-binding domains"/>
    <property type="match status" value="1"/>
</dbReference>
<reference evidence="4 6" key="1">
    <citation type="submission" date="2016-10" db="EMBL/GenBank/DDBJ databases">
        <title>Draft genome sequences of four alkaliphilic bacteria belonging to the Anaerobacillus genus.</title>
        <authorList>
            <person name="Bassil N.M."/>
            <person name="Lloyd J.R."/>
        </authorList>
    </citation>
    <scope>NUCLEOTIDE SEQUENCE [LARGE SCALE GENOMIC DNA]</scope>
    <source>
        <strain evidence="4 6">NB2006</strain>
    </source>
</reference>
<evidence type="ECO:0000313" key="6">
    <source>
        <dbReference type="Proteomes" id="UP000180175"/>
    </source>
</evidence>
<reference evidence="5 6" key="2">
    <citation type="journal article" date="2017" name="Genome Announc.">
        <title>Draft Genome Sequences of Four Alkaliphilic Bacteria Belonging to the Anaerobacillus Genus.</title>
        <authorList>
            <person name="Bassil N.M."/>
            <person name="Lloyd J.R."/>
        </authorList>
    </citation>
    <scope>NUCLEOTIDE SEQUENCE [LARGE SCALE GENOMIC DNA]</scope>
    <source>
        <strain evidence="5 6">NB2006</strain>
    </source>
</reference>
<dbReference type="EMBL" id="LQXD01000073">
    <property type="protein sequence ID" value="OIJ20237.1"/>
    <property type="molecule type" value="Genomic_DNA"/>
</dbReference>
<evidence type="ECO:0000256" key="1">
    <source>
        <dbReference type="ARBA" id="ARBA00023125"/>
    </source>
</evidence>
<organism evidence="4 6">
    <name type="scientific">Anaerobacillus isosaccharinicus</name>
    <dbReference type="NCBI Taxonomy" id="1532552"/>
    <lineage>
        <taxon>Bacteria</taxon>
        <taxon>Bacillati</taxon>
        <taxon>Bacillota</taxon>
        <taxon>Bacilli</taxon>
        <taxon>Bacillales</taxon>
        <taxon>Bacillaceae</taxon>
        <taxon>Anaerobacillus</taxon>
    </lineage>
</organism>
<dbReference type="InterPro" id="IPR036281">
    <property type="entry name" value="SinR/SinI_dimer_dom_sf"/>
</dbReference>
<dbReference type="PROSITE" id="PS51500">
    <property type="entry name" value="SIN"/>
    <property type="match status" value="1"/>
</dbReference>
<dbReference type="SMART" id="SM00530">
    <property type="entry name" value="HTH_XRE"/>
    <property type="match status" value="1"/>
</dbReference>
<keyword evidence="6" id="KW-1185">Reference proteome</keyword>
<reference evidence="5" key="4">
    <citation type="submission" date="2020-10" db="EMBL/GenBank/DDBJ databases">
        <authorList>
            <person name="Bassil N.M."/>
            <person name="Lloyd J.R."/>
        </authorList>
    </citation>
    <scope>NUCLEOTIDE SEQUENCE</scope>
    <source>
        <strain evidence="5">NB2006</strain>
    </source>
</reference>
<evidence type="ECO:0000313" key="4">
    <source>
        <dbReference type="EMBL" id="OIJ20237.1"/>
    </source>
</evidence>
<gene>
    <name evidence="5" type="ORF">AWH56_006165</name>
    <name evidence="4" type="ORF">AWH56_08520</name>
</gene>
<sequence length="114" mass="12881">MIGQKIKKVRLEKGLSLSELAENAGVAKSYLSSIERNIQKNPSIQFLEKVSTVLNVPVETLLHDDNGGQDERELDAAWLNLVKEAMDSGISKDEFKEFLEFNKWKNKSKSTDLN</sequence>
<dbReference type="PANTHER" id="PTHR46797">
    <property type="entry name" value="HTH-TYPE TRANSCRIPTIONAL REGULATOR"/>
    <property type="match status" value="1"/>
</dbReference>
<protein>
    <submittedName>
        <fullName evidence="5">Helix-turn-helix domain-containing protein</fullName>
    </submittedName>
    <submittedName>
        <fullName evidence="4">Transcriptional regulator</fullName>
    </submittedName>
</protein>
<dbReference type="EMBL" id="CP063356">
    <property type="protein sequence ID" value="QOY37214.1"/>
    <property type="molecule type" value="Genomic_DNA"/>
</dbReference>
<reference evidence="5 6" key="3">
    <citation type="journal article" date="2019" name="Int. J. Syst. Evol. Microbiol.">
        <title>Anaerobacillus isosaccharinicus sp. nov., an alkaliphilic bacterium which degrades isosaccharinic acid.</title>
        <authorList>
            <person name="Bassil N.M."/>
            <person name="Lloyd J.R."/>
        </authorList>
    </citation>
    <scope>NUCLEOTIDE SEQUENCE [LARGE SCALE GENOMIC DNA]</scope>
    <source>
        <strain evidence="5 6">NB2006</strain>
    </source>
</reference>
<dbReference type="OrthoDB" id="1859224at2"/>
<keyword evidence="1" id="KW-0238">DNA-binding</keyword>
<accession>A0A1S2M8T5</accession>
<dbReference type="GO" id="GO:0003677">
    <property type="term" value="F:DNA binding"/>
    <property type="evidence" value="ECO:0007669"/>
    <property type="project" value="UniProtKB-KW"/>
</dbReference>
<dbReference type="InterPro" id="IPR010982">
    <property type="entry name" value="Lambda_DNA-bd_dom_sf"/>
</dbReference>
<dbReference type="SUPFAM" id="SSF47413">
    <property type="entry name" value="lambda repressor-like DNA-binding domains"/>
    <property type="match status" value="1"/>
</dbReference>
<dbReference type="PROSITE" id="PS50943">
    <property type="entry name" value="HTH_CROC1"/>
    <property type="match status" value="1"/>
</dbReference>
<evidence type="ECO:0000259" key="2">
    <source>
        <dbReference type="PROSITE" id="PS50943"/>
    </source>
</evidence>
<dbReference type="AlphaFoldDB" id="A0A1S2M8T5"/>
<dbReference type="GO" id="GO:0005829">
    <property type="term" value="C:cytosol"/>
    <property type="evidence" value="ECO:0007669"/>
    <property type="project" value="TreeGrafter"/>
</dbReference>
<dbReference type="Pfam" id="PF08671">
    <property type="entry name" value="SinI"/>
    <property type="match status" value="1"/>
</dbReference>
<evidence type="ECO:0000313" key="5">
    <source>
        <dbReference type="EMBL" id="QOY37214.1"/>
    </source>
</evidence>